<name>X0Z2F8_9ZZZZ</name>
<reference evidence="1" key="1">
    <citation type="journal article" date="2014" name="Front. Microbiol.">
        <title>High frequency of phylogenetically diverse reductive dehalogenase-homologous genes in deep subseafloor sedimentary metagenomes.</title>
        <authorList>
            <person name="Kawai M."/>
            <person name="Futagami T."/>
            <person name="Toyoda A."/>
            <person name="Takaki Y."/>
            <person name="Nishi S."/>
            <person name="Hori S."/>
            <person name="Arai W."/>
            <person name="Tsubouchi T."/>
            <person name="Morono Y."/>
            <person name="Uchiyama I."/>
            <person name="Ito T."/>
            <person name="Fujiyama A."/>
            <person name="Inagaki F."/>
            <person name="Takami H."/>
        </authorList>
    </citation>
    <scope>NUCLEOTIDE SEQUENCE</scope>
    <source>
        <strain evidence="1">Expedition CK06-06</strain>
    </source>
</reference>
<protein>
    <submittedName>
        <fullName evidence="1">Uncharacterized protein</fullName>
    </submittedName>
</protein>
<evidence type="ECO:0000313" key="1">
    <source>
        <dbReference type="EMBL" id="GAG52712.1"/>
    </source>
</evidence>
<sequence>MVFHHEAVHGAQKLCDHEACHFPILHHLIRLAIAYKERLQ</sequence>
<gene>
    <name evidence="1" type="ORF">S01H1_79529</name>
</gene>
<organism evidence="1">
    <name type="scientific">marine sediment metagenome</name>
    <dbReference type="NCBI Taxonomy" id="412755"/>
    <lineage>
        <taxon>unclassified sequences</taxon>
        <taxon>metagenomes</taxon>
        <taxon>ecological metagenomes</taxon>
    </lineage>
</organism>
<dbReference type="EMBL" id="BARS01053622">
    <property type="protein sequence ID" value="GAG52712.1"/>
    <property type="molecule type" value="Genomic_DNA"/>
</dbReference>
<proteinExistence type="predicted"/>
<comment type="caution">
    <text evidence="1">The sequence shown here is derived from an EMBL/GenBank/DDBJ whole genome shotgun (WGS) entry which is preliminary data.</text>
</comment>
<accession>X0Z2F8</accession>
<dbReference type="AlphaFoldDB" id="X0Z2F8"/>